<dbReference type="KEGG" id="rbd:ALSL_1335"/>
<evidence type="ECO:0000313" key="2">
    <source>
        <dbReference type="Proteomes" id="UP000270530"/>
    </source>
</evidence>
<dbReference type="EMBL" id="AP018560">
    <property type="protein sequence ID" value="BBD79992.1"/>
    <property type="molecule type" value="Genomic_DNA"/>
</dbReference>
<name>A0A2Z6E504_9GAMM</name>
<reference evidence="2" key="1">
    <citation type="submission" date="2018-04" db="EMBL/GenBank/DDBJ databases">
        <authorList>
            <person name="Watanabe M."/>
            <person name="Kojima H."/>
        </authorList>
    </citation>
    <scope>NUCLEOTIDE SEQUENCE [LARGE SCALE GENOMIC DNA]</scope>
    <source>
        <strain evidence="2">Dysh456</strain>
    </source>
</reference>
<sequence>MSDSPSVLWLPALTRFAAASPLRRMFARADRLADGAAGHLDALAGYFATGATPVPVAALTRELARGDAGDATWLCADPAWIEPELTGARLLACGRLALEPDEVAALAEALQPLFLEQGMTLETTTPERWHLRVPAGLPLPDFPAPEQALGAQLIGHLPEGPAARRWRVLLTDIQVTLHQHPLNAARRRRGLPPVNSLWLWGGGVLPARVTSTLAGACSDDALVRALAARAGMPWRARDPDSALPAGWLLDLTDLDADAIDGTWWPHVERWACRQPLLLHLADGQRRRWRPWHRLRVWRDRR</sequence>
<accession>A0A2Z6E504</accession>
<dbReference type="Proteomes" id="UP000270530">
    <property type="component" value="Chromosome"/>
</dbReference>
<dbReference type="OrthoDB" id="5295974at2"/>
<gene>
    <name evidence="1" type="ORF">ALSL_1335</name>
</gene>
<organism evidence="1 2">
    <name type="scientific">Aerosticca soli</name>
    <dbReference type="NCBI Taxonomy" id="2010829"/>
    <lineage>
        <taxon>Bacteria</taxon>
        <taxon>Pseudomonadati</taxon>
        <taxon>Pseudomonadota</taxon>
        <taxon>Gammaproteobacteria</taxon>
        <taxon>Lysobacterales</taxon>
        <taxon>Rhodanobacteraceae</taxon>
        <taxon>Aerosticca</taxon>
    </lineage>
</organism>
<keyword evidence="2" id="KW-1185">Reference proteome</keyword>
<proteinExistence type="predicted"/>
<dbReference type="RefSeq" id="WP_126537607.1">
    <property type="nucleotide sequence ID" value="NZ_AP018560.1"/>
</dbReference>
<dbReference type="AlphaFoldDB" id="A0A2Z6E504"/>
<reference evidence="2" key="2">
    <citation type="submission" date="2018-06" db="EMBL/GenBank/DDBJ databases">
        <title>Genome sequence of Rhodanobacteraceae bacterium strain Dysh456.</title>
        <authorList>
            <person name="Fukui M."/>
        </authorList>
    </citation>
    <scope>NUCLEOTIDE SEQUENCE [LARGE SCALE GENOMIC DNA]</scope>
    <source>
        <strain evidence="2">Dysh456</strain>
    </source>
</reference>
<protein>
    <submittedName>
        <fullName evidence="1">Regulatory protein, RpfE type</fullName>
    </submittedName>
</protein>
<evidence type="ECO:0000313" key="1">
    <source>
        <dbReference type="EMBL" id="BBD79992.1"/>
    </source>
</evidence>